<dbReference type="Pfam" id="PF17033">
    <property type="entry name" value="Peptidase_M99"/>
    <property type="match status" value="1"/>
</dbReference>
<dbReference type="Proteomes" id="UP000319322">
    <property type="component" value="Unassembled WGS sequence"/>
</dbReference>
<dbReference type="Gene3D" id="3.40.630.10">
    <property type="entry name" value="Zn peptidases"/>
    <property type="match status" value="1"/>
</dbReference>
<gene>
    <name evidence="4" type="ORF">FNE76_03485</name>
</gene>
<dbReference type="InterPro" id="IPR031489">
    <property type="entry name" value="Peptidase_M99"/>
</dbReference>
<feature type="domain" description="Metallo-carboxypeptidase C-terminal" evidence="2">
    <location>
        <begin position="348"/>
        <end position="445"/>
    </location>
</feature>
<sequence>MKRIFFLLVVCCYFVSGVERNAHMAIDVEKSVHVVKKTGGENAPTLLLMGGIQGDEPGGFNATDVFLMHYKILSGNVWVVPVLNRYSMLLNHRGIYGDLNRKFAYLSPKDPEYPLIQSIKGLVVDPQVQVIMHLHDGSGFYRPTYKSALLNPRRWGNSSIIDQDELPGVEFGHLKRLSVGITDHVNQFLLKPLHKYHVRNTHTARGDKEMEKALTYFAIKHKKAAFANEASKELSLAQRVYYHLLAIEGLMQEVGITYTKDFTLKPASIYRLINDPSLTLTMNQNILLPLYGLRNQLKFFPFPKDTPVNQISLQSQSYILGLLPRKNQIWLKYGNKLMTRLHPLYLDFDYSLKNIDIELDGKITNAAPASILEVKRSFKILPKEGYRVNVIGFSLKNGGKKPNEVGVKIAYKNLDQRYSIDRGGKIYRIEIYKGDAFSGMVLVRFI</sequence>
<feature type="domain" description="Carboxypeptidase M99 beta-barrel" evidence="3">
    <location>
        <begin position="277"/>
        <end position="347"/>
    </location>
</feature>
<reference evidence="4 5" key="3">
    <citation type="submission" date="2019-07" db="EMBL/GenBank/DDBJ databases">
        <authorList>
            <person name="Papic B."/>
        </authorList>
    </citation>
    <scope>NUCLEOTIDE SEQUENCE [LARGE SCALE GENOMIC DNA]</scope>
    <source>
        <strain evidence="4 5">L8b</strain>
    </source>
</reference>
<evidence type="ECO:0000259" key="2">
    <source>
        <dbReference type="Pfam" id="PF17129"/>
    </source>
</evidence>
<comment type="caution">
    <text evidence="4">The sequence shown here is derived from an EMBL/GenBank/DDBJ whole genome shotgun (WGS) entry which is preliminary data.</text>
</comment>
<dbReference type="SUPFAM" id="SSF53187">
    <property type="entry name" value="Zn-dependent exopeptidases"/>
    <property type="match status" value="1"/>
</dbReference>
<reference evidence="5" key="2">
    <citation type="submission" date="2019-07" db="EMBL/GenBank/DDBJ databases">
        <title>Helicobacter labacensis sp. nov., Helicobacter mehlei sp. nov. and Helicobacter vulpis sp. nov., isolated from gastric mucosa of red fox (Vulpis vulpis).</title>
        <authorList>
            <person name="Papic B."/>
        </authorList>
    </citation>
    <scope>NUCLEOTIDE SEQUENCE [LARGE SCALE GENOMIC DNA]</scope>
    <source>
        <strain evidence="5">L8b</strain>
    </source>
</reference>
<name>A0A553V040_9HELI</name>
<evidence type="ECO:0000259" key="3">
    <source>
        <dbReference type="Pfam" id="PF17130"/>
    </source>
</evidence>
<keyword evidence="5" id="KW-1185">Reference proteome</keyword>
<dbReference type="CDD" id="cd06243">
    <property type="entry name" value="M14_CP_Csd4-like"/>
    <property type="match status" value="1"/>
</dbReference>
<accession>A0A553V040</accession>
<reference evidence="4 5" key="1">
    <citation type="submission" date="2019-07" db="EMBL/GenBank/DDBJ databases">
        <title>Helicobacter labacensis sp. nov., Helicobacter mehlei sp. nov. and Helicobacter vulpis sp. nov., isolated from gastric mucosa of red fox (Vulpis vulpis).</title>
        <authorList>
            <person name="Kusar D."/>
            <person name="Gruntar I."/>
            <person name="Pate M."/>
            <person name="Zajc U."/>
            <person name="Ocepek M."/>
        </authorList>
    </citation>
    <scope>NUCLEOTIDE SEQUENCE [LARGE SCALE GENOMIC DNA]</scope>
    <source>
        <strain evidence="4 5">L8b</strain>
    </source>
</reference>
<dbReference type="Pfam" id="PF17129">
    <property type="entry name" value="Peptidase_M99_C"/>
    <property type="match status" value="1"/>
</dbReference>
<evidence type="ECO:0000259" key="1">
    <source>
        <dbReference type="Pfam" id="PF17033"/>
    </source>
</evidence>
<organism evidence="4 5">
    <name type="scientific">Helicobacter mehlei</name>
    <dbReference type="NCBI Taxonomy" id="2316080"/>
    <lineage>
        <taxon>Bacteria</taxon>
        <taxon>Pseudomonadati</taxon>
        <taxon>Campylobacterota</taxon>
        <taxon>Epsilonproteobacteria</taxon>
        <taxon>Campylobacterales</taxon>
        <taxon>Helicobacteraceae</taxon>
        <taxon>Helicobacter</taxon>
    </lineage>
</organism>
<evidence type="ECO:0000313" key="5">
    <source>
        <dbReference type="Proteomes" id="UP000319322"/>
    </source>
</evidence>
<evidence type="ECO:0000313" key="4">
    <source>
        <dbReference type="EMBL" id="TSA85815.1"/>
    </source>
</evidence>
<dbReference type="InterPro" id="IPR033398">
    <property type="entry name" value="Beta-barrel_M99"/>
</dbReference>
<dbReference type="Pfam" id="PF17130">
    <property type="entry name" value="Peptidase_M99_m"/>
    <property type="match status" value="1"/>
</dbReference>
<dbReference type="InterPro" id="IPR033397">
    <property type="entry name" value="Metallo_peptidase_C"/>
</dbReference>
<feature type="domain" description="D,L-carboxypeptidase peptidase" evidence="1">
    <location>
        <begin position="1"/>
        <end position="274"/>
    </location>
</feature>
<dbReference type="RefSeq" id="WP_120947963.1">
    <property type="nucleotide sequence ID" value="NZ_QXQS01000004.1"/>
</dbReference>
<protein>
    <submittedName>
        <fullName evidence="4">Purine-nucleoside phosphorylase</fullName>
    </submittedName>
</protein>
<dbReference type="AlphaFoldDB" id="A0A553V040"/>
<dbReference type="EMBL" id="VKGC01000005">
    <property type="protein sequence ID" value="TSA85815.1"/>
    <property type="molecule type" value="Genomic_DNA"/>
</dbReference>
<proteinExistence type="predicted"/>